<name>A0ABZ0I887_9GAMM</name>
<comment type="similarity">
    <text evidence="2">Belongs to the ABC-4 integral membrane protein family. LolC/E subfamily.</text>
</comment>
<dbReference type="Pfam" id="PF12704">
    <property type="entry name" value="MacB_PCD"/>
    <property type="match status" value="1"/>
</dbReference>
<gene>
    <name evidence="10" type="ORF">R0137_10845</name>
</gene>
<dbReference type="InterPro" id="IPR025857">
    <property type="entry name" value="MacB_PCD"/>
</dbReference>
<evidence type="ECO:0000256" key="3">
    <source>
        <dbReference type="ARBA" id="ARBA00022475"/>
    </source>
</evidence>
<proteinExistence type="inferred from homology"/>
<dbReference type="PANTHER" id="PTHR30489">
    <property type="entry name" value="LIPOPROTEIN-RELEASING SYSTEM TRANSMEMBRANE PROTEIN LOLE"/>
    <property type="match status" value="1"/>
</dbReference>
<feature type="transmembrane region" description="Helical" evidence="7">
    <location>
        <begin position="374"/>
        <end position="394"/>
    </location>
</feature>
<keyword evidence="5 7" id="KW-1133">Transmembrane helix</keyword>
<evidence type="ECO:0000256" key="4">
    <source>
        <dbReference type="ARBA" id="ARBA00022692"/>
    </source>
</evidence>
<evidence type="ECO:0000256" key="5">
    <source>
        <dbReference type="ARBA" id="ARBA00022989"/>
    </source>
</evidence>
<keyword evidence="11" id="KW-1185">Reference proteome</keyword>
<dbReference type="PANTHER" id="PTHR30489:SF0">
    <property type="entry name" value="LIPOPROTEIN-RELEASING SYSTEM TRANSMEMBRANE PROTEIN LOLE"/>
    <property type="match status" value="1"/>
</dbReference>
<evidence type="ECO:0000259" key="8">
    <source>
        <dbReference type="Pfam" id="PF02687"/>
    </source>
</evidence>
<feature type="domain" description="ABC3 transporter permease C-terminal" evidence="8">
    <location>
        <begin position="268"/>
        <end position="401"/>
    </location>
</feature>
<accession>A0ABZ0I887</accession>
<dbReference type="Pfam" id="PF02687">
    <property type="entry name" value="FtsX"/>
    <property type="match status" value="1"/>
</dbReference>
<evidence type="ECO:0000313" key="10">
    <source>
        <dbReference type="EMBL" id="WOJ95742.1"/>
    </source>
</evidence>
<sequence>MTLWETLRIALRYTLAFGRGHLSVFMAGVSMTGLILGTALLLTVLSVMNGFEREMRERILALVPHVTVHTPADGGEEYSLRERLEALPSVLSVSPFVSFDGMAIRGRDVVAISGLGLESMPAPLPGIIELPKLETLSGVVLGDSVAQRLGAEAGDSITVIVPPRGGRNRTAIGTQRIAVAAVVDTGTELDETLSLMSLKQASMLAGIGRGDQQGISGLQLRYEDPFAVELLLSQLRRELPPGSYATTWRMTHGNLYAAIQLSRDLVVLLLTSIIGVAAFNVVSALVLIVIDQRGAIAIMRTLGATPANMASVFIAQGLIIGIIGSAIGCALGAALCTALPGIVASLERGLGFQFLSTDVYPVSFIPVDLRGGDVLLIASVAIVMCVLAALYPAIRAARLQPANVLHQDL</sequence>
<keyword evidence="6 7" id="KW-0472">Membrane</keyword>
<organism evidence="10 11">
    <name type="scientific">Congregibacter brevis</name>
    <dbReference type="NCBI Taxonomy" id="3081201"/>
    <lineage>
        <taxon>Bacteria</taxon>
        <taxon>Pseudomonadati</taxon>
        <taxon>Pseudomonadota</taxon>
        <taxon>Gammaproteobacteria</taxon>
        <taxon>Cellvibrionales</taxon>
        <taxon>Halieaceae</taxon>
        <taxon>Congregibacter</taxon>
    </lineage>
</organism>
<protein>
    <submittedName>
        <fullName evidence="10">FtsX-like permease family protein</fullName>
    </submittedName>
</protein>
<keyword evidence="4 7" id="KW-0812">Transmembrane</keyword>
<dbReference type="InterPro" id="IPR051447">
    <property type="entry name" value="Lipoprotein-release_system"/>
</dbReference>
<feature type="transmembrane region" description="Helical" evidence="7">
    <location>
        <begin position="20"/>
        <end position="48"/>
    </location>
</feature>
<comment type="subcellular location">
    <subcellularLocation>
        <location evidence="1">Cell membrane</location>
        <topology evidence="1">Multi-pass membrane protein</topology>
    </subcellularLocation>
</comment>
<dbReference type="RefSeq" id="WP_407326442.1">
    <property type="nucleotide sequence ID" value="NZ_CP136865.1"/>
</dbReference>
<keyword evidence="3" id="KW-1003">Cell membrane</keyword>
<feature type="transmembrane region" description="Helical" evidence="7">
    <location>
        <begin position="265"/>
        <end position="290"/>
    </location>
</feature>
<feature type="domain" description="MacB-like periplasmic core" evidence="9">
    <location>
        <begin position="29"/>
        <end position="235"/>
    </location>
</feature>
<evidence type="ECO:0000256" key="2">
    <source>
        <dbReference type="ARBA" id="ARBA00005236"/>
    </source>
</evidence>
<dbReference type="InterPro" id="IPR003838">
    <property type="entry name" value="ABC3_permease_C"/>
</dbReference>
<dbReference type="EMBL" id="CP136865">
    <property type="protein sequence ID" value="WOJ95742.1"/>
    <property type="molecule type" value="Genomic_DNA"/>
</dbReference>
<evidence type="ECO:0000259" key="9">
    <source>
        <dbReference type="Pfam" id="PF12704"/>
    </source>
</evidence>
<evidence type="ECO:0000313" key="11">
    <source>
        <dbReference type="Proteomes" id="UP001626549"/>
    </source>
</evidence>
<evidence type="ECO:0000256" key="6">
    <source>
        <dbReference type="ARBA" id="ARBA00023136"/>
    </source>
</evidence>
<reference evidence="10 11" key="1">
    <citation type="submission" date="2023-10" db="EMBL/GenBank/DDBJ databases">
        <title>Two novel species belonging to the OM43/NOR5 clade.</title>
        <authorList>
            <person name="Park M."/>
        </authorList>
    </citation>
    <scope>NUCLEOTIDE SEQUENCE [LARGE SCALE GENOMIC DNA]</scope>
    <source>
        <strain evidence="10 11">IMCC45268</strain>
    </source>
</reference>
<feature type="transmembrane region" description="Helical" evidence="7">
    <location>
        <begin position="310"/>
        <end position="343"/>
    </location>
</feature>
<evidence type="ECO:0000256" key="1">
    <source>
        <dbReference type="ARBA" id="ARBA00004651"/>
    </source>
</evidence>
<evidence type="ECO:0000256" key="7">
    <source>
        <dbReference type="SAM" id="Phobius"/>
    </source>
</evidence>
<dbReference type="Proteomes" id="UP001626549">
    <property type="component" value="Chromosome"/>
</dbReference>